<accession>A0ABN9QU88</accession>
<dbReference type="EMBL" id="CAUYUJ010004500">
    <property type="protein sequence ID" value="CAK0809854.1"/>
    <property type="molecule type" value="Genomic_DNA"/>
</dbReference>
<dbReference type="Proteomes" id="UP001189429">
    <property type="component" value="Unassembled WGS sequence"/>
</dbReference>
<evidence type="ECO:0000313" key="2">
    <source>
        <dbReference type="Proteomes" id="UP001189429"/>
    </source>
</evidence>
<keyword evidence="2" id="KW-1185">Reference proteome</keyword>
<protein>
    <submittedName>
        <fullName evidence="1">Uncharacterized protein</fullName>
    </submittedName>
</protein>
<reference evidence="1" key="1">
    <citation type="submission" date="2023-10" db="EMBL/GenBank/DDBJ databases">
        <authorList>
            <person name="Chen Y."/>
            <person name="Shah S."/>
            <person name="Dougan E. K."/>
            <person name="Thang M."/>
            <person name="Chan C."/>
        </authorList>
    </citation>
    <scope>NUCLEOTIDE SEQUENCE [LARGE SCALE GENOMIC DNA]</scope>
</reference>
<gene>
    <name evidence="1" type="ORF">PCOR1329_LOCUS14989</name>
</gene>
<proteinExistence type="predicted"/>
<sequence>MAMDFNDKPWDGKVMGVWGPEWRAISNNGPMPGYTMDGKLYGNSKLMLAHLNSQYKDMTLSGTEQKKVDTLVSLNEKYQDALMDSVIHWGWQHFHKRVADYPEDRFEKALAHMVRETSQSSGRSRR</sequence>
<organism evidence="1 2">
    <name type="scientific">Prorocentrum cordatum</name>
    <dbReference type="NCBI Taxonomy" id="2364126"/>
    <lineage>
        <taxon>Eukaryota</taxon>
        <taxon>Sar</taxon>
        <taxon>Alveolata</taxon>
        <taxon>Dinophyceae</taxon>
        <taxon>Prorocentrales</taxon>
        <taxon>Prorocentraceae</taxon>
        <taxon>Prorocentrum</taxon>
    </lineage>
</organism>
<evidence type="ECO:0000313" key="1">
    <source>
        <dbReference type="EMBL" id="CAK0809854.1"/>
    </source>
</evidence>
<name>A0ABN9QU88_9DINO</name>
<comment type="caution">
    <text evidence="1">The sequence shown here is derived from an EMBL/GenBank/DDBJ whole genome shotgun (WGS) entry which is preliminary data.</text>
</comment>